<feature type="compositionally biased region" description="Low complexity" evidence="1">
    <location>
        <begin position="1"/>
        <end position="18"/>
    </location>
</feature>
<evidence type="ECO:0000259" key="2">
    <source>
        <dbReference type="PROSITE" id="PS50837"/>
    </source>
</evidence>
<dbReference type="PROSITE" id="PS50837">
    <property type="entry name" value="NACHT"/>
    <property type="match status" value="1"/>
</dbReference>
<dbReference type="PANTHER" id="PTHR46312:SF2">
    <property type="entry name" value="NUCLEOTIDE-BINDING OLIGOMERIZATION DOMAIN-CONTAINING PROTEIN 2-LIKE"/>
    <property type="match status" value="1"/>
</dbReference>
<evidence type="ECO:0000313" key="6">
    <source>
        <dbReference type="RefSeq" id="XP_018014117.1"/>
    </source>
</evidence>
<dbReference type="RefSeq" id="XP_047741171.1">
    <property type="nucleotide sequence ID" value="XM_047885215.1"/>
</dbReference>
<evidence type="ECO:0000313" key="10">
    <source>
        <dbReference type="RefSeq" id="XP_047741174.1"/>
    </source>
</evidence>
<name>A0A8B7NLI5_HYAAZ</name>
<evidence type="ECO:0000313" key="9">
    <source>
        <dbReference type="RefSeq" id="XP_047741173.1"/>
    </source>
</evidence>
<organism evidence="3 10">
    <name type="scientific">Hyalella azteca</name>
    <name type="common">Amphipod</name>
    <dbReference type="NCBI Taxonomy" id="294128"/>
    <lineage>
        <taxon>Eukaryota</taxon>
        <taxon>Metazoa</taxon>
        <taxon>Ecdysozoa</taxon>
        <taxon>Arthropoda</taxon>
        <taxon>Crustacea</taxon>
        <taxon>Multicrustacea</taxon>
        <taxon>Malacostraca</taxon>
        <taxon>Eumalacostraca</taxon>
        <taxon>Peracarida</taxon>
        <taxon>Amphipoda</taxon>
        <taxon>Senticaudata</taxon>
        <taxon>Talitrida</taxon>
        <taxon>Talitroidea</taxon>
        <taxon>Hyalellidae</taxon>
        <taxon>Hyalella</taxon>
    </lineage>
</organism>
<dbReference type="InterPro" id="IPR027417">
    <property type="entry name" value="P-loop_NTPase"/>
</dbReference>
<dbReference type="RefSeq" id="XP_047741172.1">
    <property type="nucleotide sequence ID" value="XM_047885216.1"/>
</dbReference>
<protein>
    <submittedName>
        <fullName evidence="4 5">Uncharacterized protein LOC108671145</fullName>
    </submittedName>
</protein>
<feature type="region of interest" description="Disordered" evidence="1">
    <location>
        <begin position="1"/>
        <end position="33"/>
    </location>
</feature>
<dbReference type="Pfam" id="PF05729">
    <property type="entry name" value="NACHT"/>
    <property type="match status" value="1"/>
</dbReference>
<dbReference type="AlphaFoldDB" id="A0A8B7NLI5"/>
<dbReference type="RefSeq" id="XP_018014117.1">
    <property type="nucleotide sequence ID" value="XM_018158628.2"/>
</dbReference>
<evidence type="ECO:0000313" key="4">
    <source>
        <dbReference type="RefSeq" id="XP_018014114.1"/>
    </source>
</evidence>
<dbReference type="GeneID" id="108671145"/>
<dbReference type="KEGG" id="hazt:108671145"/>
<dbReference type="RefSeq" id="XP_018014115.1">
    <property type="nucleotide sequence ID" value="XM_018158626.2"/>
</dbReference>
<gene>
    <name evidence="4 5 6 7 8 9 10" type="primary">LOC108671145</name>
</gene>
<dbReference type="Gene3D" id="3.40.50.300">
    <property type="entry name" value="P-loop containing nucleotide triphosphate hydrolases"/>
    <property type="match status" value="1"/>
</dbReference>
<evidence type="ECO:0000313" key="7">
    <source>
        <dbReference type="RefSeq" id="XP_047741171.1"/>
    </source>
</evidence>
<dbReference type="Proteomes" id="UP000694843">
    <property type="component" value="Unplaced"/>
</dbReference>
<feature type="domain" description="NACHT" evidence="2">
    <location>
        <begin position="306"/>
        <end position="443"/>
    </location>
</feature>
<evidence type="ECO:0000313" key="8">
    <source>
        <dbReference type="RefSeq" id="XP_047741172.1"/>
    </source>
</evidence>
<evidence type="ECO:0000313" key="5">
    <source>
        <dbReference type="RefSeq" id="XP_018014115.1"/>
    </source>
</evidence>
<dbReference type="OrthoDB" id="6400050at2759"/>
<dbReference type="RefSeq" id="XP_018014114.1">
    <property type="nucleotide sequence ID" value="XM_018158625.2"/>
</dbReference>
<feature type="region of interest" description="Disordered" evidence="1">
    <location>
        <begin position="945"/>
        <end position="966"/>
    </location>
</feature>
<dbReference type="RefSeq" id="XP_047741173.1">
    <property type="nucleotide sequence ID" value="XM_047885217.1"/>
</dbReference>
<accession>A0A8B7NLI5</accession>
<reference evidence="4 5" key="1">
    <citation type="submission" date="2025-04" db="UniProtKB">
        <authorList>
            <consortium name="RefSeq"/>
        </authorList>
    </citation>
    <scope>IDENTIFICATION</scope>
    <source>
        <tissue evidence="4 5">Whole organism</tissue>
    </source>
</reference>
<sequence>MASTPTTSGSSTSEKTASPECSNEISDAESKEFSSNDLDRSTLFGVALHEVGQVVLKAIFMMQYLHKDNKSLSDEDKPITLAAWLKNCNISSAKRKLIFGGRFKMGSGDPTKGKFDFVTYHRFITAVNLEFYREKYCAECTEEFDKILSLRNNVCHYGPLHSNENDADKLLVRFKKLLECASKDLGYESKYIEPVEKDIQEVMNCIRRSTDMLNVRKKIMIQLADDPCLSFLRCSQYELSQRNDLNRKFSVPFYWIHDVTKDNKGGILEPISMDVYAIPCLKRQSSNLSPKDIFLPINSTTTEPPQVMLVHGNGGCGKTTLSYHIFSEWHNKSRKSTQELLYYGLDSFDLVVLVEMRATRYDADQECKSLMQFLDKIFLPNSVNSTHAGKKVSKNVPEYLLSLKTLYIIDGFDEKNSENVELVRDIATFMKSRSNHVILTTRPEFLCDAQKIFRDHTSQANISEIQMIGFDEEGRKDFSEQFFASPDVNNNKSNPHKKTAKEFCDFMNQRTEILNEYLNFPLTVALLILLFLKCDESILNAICSGTKLYLELFNMLTSKLVKARKHSATHNAQIRERDVAVVLDELARIAKISLFSPSFRIEINNQENVDLNRACEKRQIVPVEFFSAFLLYYSPETSEDDHPRRPMATKVETFSFFHRTEMEFLAGKFLAKKLASEPSSCQAPEKLSTVEELVDEVRETYHKLPYSGVLPFLVGCLAVEKRLDKLSSGIADLVRIMNFSSDDFNLYSKLVIESHTHKGSEQNNFVDNCRRPFCTQIADLMHETEWHLSADTVLAGLRLLKHCFNVSLQDLTIDLQMHVNPDNANDHLSSLHTSLSQVGLALRQRRRNKISMCFHLQNHYENDGGKSEKYLAALDGWANLVKFTGAINREGVNHLSTFKNLKFLSLRISTSEDFNGFIKHCYMPAQQLKQLRLVLAFPTSTKPSDLEKFERNTTSPSKGQMKRRASTHTEIHLRFDRIKRASLPWALNVIEHIWTKSLGGFDRITFRSLDFDRSKDPQIIRDRLKNLVFVKVTVLTKAQRPGGGTLELLSGRTGNTFEFEWDDR</sequence>
<dbReference type="InterPro" id="IPR007111">
    <property type="entry name" value="NACHT_NTPase"/>
</dbReference>
<dbReference type="PANTHER" id="PTHR46312">
    <property type="entry name" value="NACHT DOMAIN-CONTAINING PROTEIN"/>
    <property type="match status" value="1"/>
</dbReference>
<dbReference type="SUPFAM" id="SSF52540">
    <property type="entry name" value="P-loop containing nucleoside triphosphate hydrolases"/>
    <property type="match status" value="1"/>
</dbReference>
<dbReference type="RefSeq" id="XP_047741174.1">
    <property type="nucleotide sequence ID" value="XM_047885218.1"/>
</dbReference>
<evidence type="ECO:0000256" key="1">
    <source>
        <dbReference type="SAM" id="MobiDB-lite"/>
    </source>
</evidence>
<keyword evidence="3" id="KW-1185">Reference proteome</keyword>
<proteinExistence type="predicted"/>
<evidence type="ECO:0000313" key="3">
    <source>
        <dbReference type="Proteomes" id="UP000694843"/>
    </source>
</evidence>